<feature type="region of interest" description="Disordered" evidence="1">
    <location>
        <begin position="37"/>
        <end position="70"/>
    </location>
</feature>
<feature type="compositionally biased region" description="Low complexity" evidence="1">
    <location>
        <begin position="163"/>
        <end position="181"/>
    </location>
</feature>
<name>A0A3N4RPT9_9ACTN</name>
<protein>
    <submittedName>
        <fullName evidence="2">Uncharacterized protein</fullName>
    </submittedName>
</protein>
<organism evidence="2 3">
    <name type="scientific">Kitasatospora cineracea</name>
    <dbReference type="NCBI Taxonomy" id="88074"/>
    <lineage>
        <taxon>Bacteria</taxon>
        <taxon>Bacillati</taxon>
        <taxon>Actinomycetota</taxon>
        <taxon>Actinomycetes</taxon>
        <taxon>Kitasatosporales</taxon>
        <taxon>Streptomycetaceae</taxon>
        <taxon>Kitasatospora</taxon>
    </lineage>
</organism>
<dbReference type="EMBL" id="RKQG01000001">
    <property type="protein sequence ID" value="RPE34826.1"/>
    <property type="molecule type" value="Genomic_DNA"/>
</dbReference>
<evidence type="ECO:0000313" key="3">
    <source>
        <dbReference type="Proteomes" id="UP000266906"/>
    </source>
</evidence>
<feature type="compositionally biased region" description="Basic residues" evidence="1">
    <location>
        <begin position="185"/>
        <end position="196"/>
    </location>
</feature>
<accession>A0A3N4RPT9</accession>
<proteinExistence type="predicted"/>
<gene>
    <name evidence="2" type="ORF">EDD38_3164</name>
</gene>
<feature type="region of interest" description="Disordered" evidence="1">
    <location>
        <begin position="527"/>
        <end position="548"/>
    </location>
</feature>
<feature type="compositionally biased region" description="Pro residues" evidence="1">
    <location>
        <begin position="127"/>
        <end position="136"/>
    </location>
</feature>
<dbReference type="AlphaFoldDB" id="A0A3N4RPT9"/>
<feature type="compositionally biased region" description="Basic and acidic residues" evidence="1">
    <location>
        <begin position="37"/>
        <end position="49"/>
    </location>
</feature>
<evidence type="ECO:0000256" key="1">
    <source>
        <dbReference type="SAM" id="MobiDB-lite"/>
    </source>
</evidence>
<comment type="caution">
    <text evidence="2">The sequence shown here is derived from an EMBL/GenBank/DDBJ whole genome shotgun (WGS) entry which is preliminary data.</text>
</comment>
<dbReference type="Proteomes" id="UP000266906">
    <property type="component" value="Unassembled WGS sequence"/>
</dbReference>
<reference evidence="2 3" key="1">
    <citation type="submission" date="2018-11" db="EMBL/GenBank/DDBJ databases">
        <title>Sequencing the genomes of 1000 actinobacteria strains.</title>
        <authorList>
            <person name="Klenk H.-P."/>
        </authorList>
    </citation>
    <scope>NUCLEOTIDE SEQUENCE [LARGE SCALE GENOMIC DNA]</scope>
    <source>
        <strain evidence="2 3">DSM 44781</strain>
    </source>
</reference>
<keyword evidence="3" id="KW-1185">Reference proteome</keyword>
<feature type="region of interest" description="Disordered" evidence="1">
    <location>
        <begin position="100"/>
        <end position="297"/>
    </location>
</feature>
<sequence>MTVRNSGPDSVDVQMLRAELDELLRARQFAAQRERRLAEAVRAGHEPDHAPAYGRPPQQPDPELVRQLAQAQTLREGLGARCLELSDRLLAAEDRQLAGRLADRSAPSPAPGRSPEPSAQDFWAPSPAGPASPLVPPQRSFPTGARFGGGPGSGSAHEPTDPTDPTGTTAAPTVPATGAPPLRGARFRVGRPLRAARRNEEHANAAQPRPGTGEHDTATRNGGPAIRAEEPTGTSWARASAPNEGLGDARADSTVRPNAGRNATGNSGAGTAPSSNSTAFRDSAAGPGATAPEDGPRARTGAELVALAQRITDLHRQGAVHESAAIVAQVALMITPSDLAGLATLLRAQGPAGSSTYLARSVASGSPEHAAAALAELRQEGLVDEAADLFHTLWSVSAQALPALLAALEQSGQSADGQTLLWERASAPAGELAELTGHLRASGRSDDARHLLRQAAGRPLKEVAAIATALDEESATALIGELVRLRSASDVGQFAAAIRGSAELYDALLFAADDLEESRARSAFAALRTAGLPTEPAPRSRSKSRPRR</sequence>
<evidence type="ECO:0000313" key="2">
    <source>
        <dbReference type="EMBL" id="RPE34826.1"/>
    </source>
</evidence>